<accession>A0A494UUS9</accession>
<evidence type="ECO:0000313" key="2">
    <source>
        <dbReference type="EMBL" id="AYL34181.1"/>
    </source>
</evidence>
<evidence type="ECO:0000256" key="1">
    <source>
        <dbReference type="SAM" id="MobiDB-lite"/>
    </source>
</evidence>
<dbReference type="KEGG" id="sfug:CNQ36_01310"/>
<dbReference type="EMBL" id="CP023407">
    <property type="protein sequence ID" value="AYL34181.1"/>
    <property type="molecule type" value="Genomic_DNA"/>
</dbReference>
<sequence length="78" mass="8893">MWDIAFRARVHSERLRFAEPPRTAVRFPGAGERDSVSDSARDHLPEKVVPHHVYRDATVDYRLKTRLTGHREAGGADV</sequence>
<protein>
    <submittedName>
        <fullName evidence="2">Uncharacterized protein</fullName>
    </submittedName>
</protein>
<keyword evidence="3" id="KW-1185">Reference proteome</keyword>
<feature type="compositionally biased region" description="Basic and acidic residues" evidence="1">
    <location>
        <begin position="31"/>
        <end position="46"/>
    </location>
</feature>
<dbReference type="AlphaFoldDB" id="A0A494UUS9"/>
<dbReference type="RefSeq" id="WP_121544581.1">
    <property type="nucleotide sequence ID" value="NZ_CP023407.1"/>
</dbReference>
<feature type="region of interest" description="Disordered" evidence="1">
    <location>
        <begin position="26"/>
        <end position="46"/>
    </location>
</feature>
<gene>
    <name evidence="2" type="ORF">CNQ36_01310</name>
</gene>
<name>A0A494UUS9_9ACTN</name>
<evidence type="ECO:0000313" key="3">
    <source>
        <dbReference type="Proteomes" id="UP000282170"/>
    </source>
</evidence>
<dbReference type="Proteomes" id="UP000282170">
    <property type="component" value="Chromosome"/>
</dbReference>
<dbReference type="GeneID" id="93881409"/>
<reference evidence="2 3" key="1">
    <citation type="submission" date="2017-09" db="EMBL/GenBank/DDBJ databases">
        <authorList>
            <person name="Zhang H."/>
            <person name="Hu S."/>
            <person name="Xu J."/>
            <person name="He Z."/>
        </authorList>
    </citation>
    <scope>NUCLEOTIDE SEQUENCE [LARGE SCALE GENOMIC DNA]</scope>
    <source>
        <strain evidence="2 3">TXX3120</strain>
    </source>
</reference>
<organism evidence="2 3">
    <name type="scientific">Streptomyces fungicidicus</name>
    <dbReference type="NCBI Taxonomy" id="68203"/>
    <lineage>
        <taxon>Bacteria</taxon>
        <taxon>Bacillati</taxon>
        <taxon>Actinomycetota</taxon>
        <taxon>Actinomycetes</taxon>
        <taxon>Kitasatosporales</taxon>
        <taxon>Streptomycetaceae</taxon>
        <taxon>Streptomyces</taxon>
    </lineage>
</organism>
<proteinExistence type="predicted"/>